<evidence type="ECO:0000256" key="3">
    <source>
        <dbReference type="ARBA" id="ARBA00022448"/>
    </source>
</evidence>
<dbReference type="GO" id="GO:0080054">
    <property type="term" value="F:low-affinity nitrate transmembrane transporter activity"/>
    <property type="evidence" value="ECO:0007669"/>
    <property type="project" value="UniProtKB-ARBA"/>
</dbReference>
<evidence type="ECO:0000256" key="5">
    <source>
        <dbReference type="ARBA" id="ARBA00022692"/>
    </source>
</evidence>
<comment type="subcellular location">
    <subcellularLocation>
        <location evidence="1">Membrane</location>
        <topology evidence="1">Multi-pass membrane protein</topology>
    </subcellularLocation>
</comment>
<feature type="transmembrane region" description="Helical" evidence="8">
    <location>
        <begin position="512"/>
        <end position="533"/>
    </location>
</feature>
<accession>A0A8X7YH65</accession>
<evidence type="ECO:0000256" key="7">
    <source>
        <dbReference type="ARBA" id="ARBA00023136"/>
    </source>
</evidence>
<feature type="transmembrane region" description="Helical" evidence="8">
    <location>
        <begin position="913"/>
        <end position="933"/>
    </location>
</feature>
<evidence type="ECO:0000256" key="1">
    <source>
        <dbReference type="ARBA" id="ARBA00004141"/>
    </source>
</evidence>
<evidence type="ECO:0000256" key="2">
    <source>
        <dbReference type="ARBA" id="ARBA00005982"/>
    </source>
</evidence>
<dbReference type="InterPro" id="IPR044739">
    <property type="entry name" value="NRT1/PTR"/>
</dbReference>
<dbReference type="InterPro" id="IPR018456">
    <property type="entry name" value="PTR2_symporter_CS"/>
</dbReference>
<protein>
    <recommendedName>
        <fullName evidence="11">Protein NRT1/ PTR FAMILY 5.10-like</fullName>
    </recommendedName>
</protein>
<proteinExistence type="inferred from homology"/>
<dbReference type="FunFam" id="1.20.1250.20:FF:000147">
    <property type="entry name" value="Protein NRT1/ PTR family 5.10"/>
    <property type="match status" value="2"/>
</dbReference>
<keyword evidence="10" id="KW-1185">Reference proteome</keyword>
<feature type="transmembrane region" description="Helical" evidence="8">
    <location>
        <begin position="219"/>
        <end position="239"/>
    </location>
</feature>
<dbReference type="GO" id="GO:0042937">
    <property type="term" value="F:tripeptide transmembrane transporter activity"/>
    <property type="evidence" value="ECO:0007669"/>
    <property type="project" value="InterPro"/>
</dbReference>
<feature type="transmembrane region" description="Helical" evidence="8">
    <location>
        <begin position="194"/>
        <end position="213"/>
    </location>
</feature>
<feature type="transmembrane region" description="Helical" evidence="8">
    <location>
        <begin position="429"/>
        <end position="449"/>
    </location>
</feature>
<dbReference type="AlphaFoldDB" id="A0A8X7YH65"/>
<dbReference type="PROSITE" id="PS01022">
    <property type="entry name" value="PTR2_1"/>
    <property type="match status" value="1"/>
</dbReference>
<feature type="transmembrane region" description="Helical" evidence="8">
    <location>
        <begin position="1041"/>
        <end position="1060"/>
    </location>
</feature>
<evidence type="ECO:0008006" key="11">
    <source>
        <dbReference type="Google" id="ProtNLM"/>
    </source>
</evidence>
<feature type="transmembrane region" description="Helical" evidence="8">
    <location>
        <begin position="958"/>
        <end position="984"/>
    </location>
</feature>
<feature type="transmembrane region" description="Helical" evidence="8">
    <location>
        <begin position="996"/>
        <end position="1017"/>
    </location>
</feature>
<keyword evidence="3" id="KW-0813">Transport</keyword>
<comment type="similarity">
    <text evidence="2">Belongs to the major facilitator superfamily. Proton-dependent oligopeptide transporter (POT/PTR) (TC 2.A.17) family.</text>
</comment>
<evidence type="ECO:0000313" key="10">
    <source>
        <dbReference type="Proteomes" id="UP000886885"/>
    </source>
</evidence>
<feature type="transmembrane region" description="Helical" evidence="8">
    <location>
        <begin position="699"/>
        <end position="718"/>
    </location>
</feature>
<name>A0A8X7YH65_POPTO</name>
<dbReference type="GO" id="GO:0071916">
    <property type="term" value="F:dipeptide transmembrane transporter activity"/>
    <property type="evidence" value="ECO:0007669"/>
    <property type="project" value="InterPro"/>
</dbReference>
<feature type="transmembrane region" description="Helical" evidence="8">
    <location>
        <begin position="105"/>
        <end position="124"/>
    </location>
</feature>
<feature type="transmembrane region" description="Helical" evidence="8">
    <location>
        <begin position="144"/>
        <end position="161"/>
    </location>
</feature>
<keyword evidence="6 8" id="KW-1133">Transmembrane helix</keyword>
<sequence length="1072" mass="118305">MSSSNQTPLLSYDIVDGSVDYKGRPAYRSNSGGWRSASFIIGVEVAERFAYYGISSNLITYLTGPLGQSTATAAENVNVWSGTASLLPLLGAFVADSFLGRFRTIIFASLIYILGLGLLTLSALLPSHAAANGFRSTDLPSSPVPSQLILFFFALYLVAIGQSGHKPCVQAFGADQFDGQDPQESKAKSSFFNWWYCFMCAGTVVTLLVLNYIQDNLNWGLGFGIPCAVMVIALIIFLLGTKTYRYSIKGEEKSAFLRIGWVFVSSIRNWRTTPSAIAFEEEVRGTLPHQSSEQYKHSTKVVFCSCQLVEDLSYKALFLNKALLAPNGLKEDGKVCSDGDVEEAKALLRLVPIWTTCLVFAIVFAQTSTFFTKQGVTMDRSISPSLDLPAASLQSFMSLSIALFIPIYDRVLVPIARALTRKPSGITMLQRIGSGMFISVVAMIVAALVEVKRLKTAQEHGLVDLPNVTIPMSIWWLIPQYVLFGVAEAFTMVGLQEFFYDQVPSDLRSVGLSLYLSIFGVGSFLSSFLISIIEKATGGNGRYSCSETQEVRTPLLNDTVDDCVDYKGNPVCRYNSGGWRSASFIIGVEVAERFAYYGISSNLITYLTGPLGQSTVTAAKNVNGLGLLTLSAMLPTSECQSDSMSCSSNTLQVILLFIALYLVALGQGGHKPCVQAFGADQFDRQDTKECKAKSSFFNWWYFFMSSGILVSLLVLTYIQDNLSWSLGFGIPCIMMICALIIFLLGSKKYRYSVKREGNNALLRIAQVFVAAFRNWRFTPSSIASEEEGRGTIPHQSYEQFKFLNNALLTTDGSKEDQKVCTFRDVEEAKAVLRLIPIWTTCLGYAIVFPQSSTFFVKQAATMDRSISPGFEIPAASLESFSSISMILCIAIYDRLFVPVARALTRKPSGIAMLQRIGTGLFLSAVSIAFAALVEMKRLKIAQESGLVNEPNVTVPMSVWWLVPSYVLFGVADVFTMVGLQELFYDQVPSDLKSVGLSLYLSIFGVGKFLSSFLISVIEKATGGIGCYSWFDNNLNRAHLDYFYWILAALSVVELIMYMYYTRFYIYSRDERI</sequence>
<feature type="transmembrane region" description="Helical" evidence="8">
    <location>
        <begin position="724"/>
        <end position="745"/>
    </location>
</feature>
<feature type="transmembrane region" description="Helical" evidence="8">
    <location>
        <begin position="351"/>
        <end position="371"/>
    </location>
</feature>
<organism evidence="9 10">
    <name type="scientific">Populus tomentosa</name>
    <name type="common">Chinese white poplar</name>
    <dbReference type="NCBI Taxonomy" id="118781"/>
    <lineage>
        <taxon>Eukaryota</taxon>
        <taxon>Viridiplantae</taxon>
        <taxon>Streptophyta</taxon>
        <taxon>Embryophyta</taxon>
        <taxon>Tracheophyta</taxon>
        <taxon>Spermatophyta</taxon>
        <taxon>Magnoliopsida</taxon>
        <taxon>eudicotyledons</taxon>
        <taxon>Gunneridae</taxon>
        <taxon>Pentapetalae</taxon>
        <taxon>rosids</taxon>
        <taxon>fabids</taxon>
        <taxon>Malpighiales</taxon>
        <taxon>Salicaceae</taxon>
        <taxon>Saliceae</taxon>
        <taxon>Populus</taxon>
    </lineage>
</organism>
<evidence type="ECO:0000256" key="6">
    <source>
        <dbReference type="ARBA" id="ARBA00022989"/>
    </source>
</evidence>
<gene>
    <name evidence="9" type="ORF">POTOM_045581</name>
</gene>
<feature type="transmembrane region" description="Helical" evidence="8">
    <location>
        <begin position="474"/>
        <end position="500"/>
    </location>
</feature>
<dbReference type="PANTHER" id="PTHR11654">
    <property type="entry name" value="OLIGOPEPTIDE TRANSPORTER-RELATED"/>
    <property type="match status" value="1"/>
</dbReference>
<reference evidence="9" key="1">
    <citation type="journal article" date="2020" name="bioRxiv">
        <title>Hybrid origin of Populus tomentosa Carr. identified through genome sequencing and phylogenomic analysis.</title>
        <authorList>
            <person name="An X."/>
            <person name="Gao K."/>
            <person name="Chen Z."/>
            <person name="Li J."/>
            <person name="Yang X."/>
            <person name="Yang X."/>
            <person name="Zhou J."/>
            <person name="Guo T."/>
            <person name="Zhao T."/>
            <person name="Huang S."/>
            <person name="Miao D."/>
            <person name="Khan W.U."/>
            <person name="Rao P."/>
            <person name="Ye M."/>
            <person name="Lei B."/>
            <person name="Liao W."/>
            <person name="Wang J."/>
            <person name="Ji L."/>
            <person name="Li Y."/>
            <person name="Guo B."/>
            <person name="Mustafa N.S."/>
            <person name="Li S."/>
            <person name="Yun Q."/>
            <person name="Keller S.R."/>
            <person name="Mao J."/>
            <person name="Zhang R."/>
            <person name="Strauss S.H."/>
        </authorList>
    </citation>
    <scope>NUCLEOTIDE SEQUENCE</scope>
    <source>
        <strain evidence="9">GM15</strain>
        <tissue evidence="9">Leaf</tissue>
    </source>
</reference>
<dbReference type="CDD" id="cd17417">
    <property type="entry name" value="MFS_NPF5"/>
    <property type="match status" value="2"/>
</dbReference>
<comment type="caution">
    <text evidence="9">The sequence shown here is derived from an EMBL/GenBank/DDBJ whole genome shotgun (WGS) entry which is preliminary data.</text>
</comment>
<feature type="transmembrane region" description="Helical" evidence="8">
    <location>
        <begin position="79"/>
        <end position="98"/>
    </location>
</feature>
<dbReference type="InterPro" id="IPR000109">
    <property type="entry name" value="POT_fam"/>
</dbReference>
<evidence type="ECO:0000313" key="9">
    <source>
        <dbReference type="EMBL" id="KAG6751064.1"/>
    </source>
</evidence>
<evidence type="ECO:0000256" key="4">
    <source>
        <dbReference type="ARBA" id="ARBA00022553"/>
    </source>
</evidence>
<dbReference type="Pfam" id="PF00854">
    <property type="entry name" value="PTR2"/>
    <property type="match status" value="2"/>
</dbReference>
<keyword evidence="7 8" id="KW-0472">Membrane</keyword>
<keyword evidence="4" id="KW-0597">Phosphoprotein</keyword>
<keyword evidence="5 8" id="KW-0812">Transmembrane</keyword>
<dbReference type="EMBL" id="JAAWWB010000026">
    <property type="protein sequence ID" value="KAG6751064.1"/>
    <property type="molecule type" value="Genomic_DNA"/>
</dbReference>
<feature type="transmembrane region" description="Helical" evidence="8">
    <location>
        <begin position="831"/>
        <end position="852"/>
    </location>
</feature>
<dbReference type="OrthoDB" id="8904098at2759"/>
<dbReference type="GO" id="GO:0009705">
    <property type="term" value="C:plant-type vacuole membrane"/>
    <property type="evidence" value="ECO:0007669"/>
    <property type="project" value="UniProtKB-ARBA"/>
</dbReference>
<evidence type="ECO:0000256" key="8">
    <source>
        <dbReference type="SAM" id="Phobius"/>
    </source>
</evidence>
<dbReference type="Proteomes" id="UP000886885">
    <property type="component" value="Chromosome 13D"/>
</dbReference>